<comment type="similarity">
    <text evidence="1">Belongs to the GerABKA family.</text>
</comment>
<keyword evidence="3" id="KW-1133">Transmembrane helix</keyword>
<evidence type="ECO:0000313" key="4">
    <source>
        <dbReference type="EMBL" id="GKU23254.1"/>
    </source>
</evidence>
<dbReference type="EMBL" id="BQXY01000001">
    <property type="protein sequence ID" value="GKU23254.1"/>
    <property type="molecule type" value="Genomic_DNA"/>
</dbReference>
<keyword evidence="5" id="KW-1185">Reference proteome</keyword>
<dbReference type="PANTHER" id="PTHR22550">
    <property type="entry name" value="SPORE GERMINATION PROTEIN"/>
    <property type="match status" value="1"/>
</dbReference>
<name>A0A9W5XYH0_9CLOT</name>
<evidence type="ECO:0000256" key="2">
    <source>
        <dbReference type="ARBA" id="ARBA00023136"/>
    </source>
</evidence>
<evidence type="ECO:0000256" key="3">
    <source>
        <dbReference type="SAM" id="Phobius"/>
    </source>
</evidence>
<dbReference type="GO" id="GO:0009847">
    <property type="term" value="P:spore germination"/>
    <property type="evidence" value="ECO:0007669"/>
    <property type="project" value="InterPro"/>
</dbReference>
<organism evidence="4 5">
    <name type="scientific">Clostridium folliculivorans</name>
    <dbReference type="NCBI Taxonomy" id="2886038"/>
    <lineage>
        <taxon>Bacteria</taxon>
        <taxon>Bacillati</taxon>
        <taxon>Bacillota</taxon>
        <taxon>Clostridia</taxon>
        <taxon>Eubacteriales</taxon>
        <taxon>Clostridiaceae</taxon>
        <taxon>Clostridium</taxon>
    </lineage>
</organism>
<reference evidence="4" key="1">
    <citation type="journal article" date="2023" name="Int. J. Syst. Evol. Microbiol.">
        <title>&lt;i&gt;Clostridium folliculivorans&lt;/i&gt; sp. nov., isolated from soil samples of an organic paddy in Japan.</title>
        <authorList>
            <person name="Tazawa J."/>
            <person name="Kobayashi H."/>
            <person name="Tanizawa Y."/>
            <person name="Uchino A."/>
            <person name="Tanaka F."/>
            <person name="Urashima Y."/>
            <person name="Miura S."/>
            <person name="Sakamoto M."/>
            <person name="Ohkuma M."/>
            <person name="Tohno M."/>
        </authorList>
    </citation>
    <scope>NUCLEOTIDE SEQUENCE</scope>
    <source>
        <strain evidence="4">D1-1</strain>
    </source>
</reference>
<feature type="transmembrane region" description="Helical" evidence="3">
    <location>
        <begin position="327"/>
        <end position="349"/>
    </location>
</feature>
<evidence type="ECO:0000313" key="5">
    <source>
        <dbReference type="Proteomes" id="UP001057868"/>
    </source>
</evidence>
<dbReference type="PANTHER" id="PTHR22550:SF5">
    <property type="entry name" value="LEUCINE ZIPPER PROTEIN 4"/>
    <property type="match status" value="1"/>
</dbReference>
<evidence type="ECO:0000256" key="1">
    <source>
        <dbReference type="ARBA" id="ARBA00005278"/>
    </source>
</evidence>
<accession>A0A9W5XYH0</accession>
<dbReference type="PIRSF" id="PIRSF005690">
    <property type="entry name" value="GerBA"/>
    <property type="match status" value="1"/>
</dbReference>
<keyword evidence="2 3" id="KW-0472">Membrane</keyword>
<dbReference type="Pfam" id="PF03323">
    <property type="entry name" value="GerA"/>
    <property type="match status" value="1"/>
</dbReference>
<dbReference type="Proteomes" id="UP001057868">
    <property type="component" value="Unassembled WGS sequence"/>
</dbReference>
<dbReference type="RefSeq" id="WP_261850357.1">
    <property type="nucleotide sequence ID" value="NZ_BQXY01000001.1"/>
</dbReference>
<keyword evidence="3" id="KW-0812">Transmembrane</keyword>
<dbReference type="GO" id="GO:0016020">
    <property type="term" value="C:membrane"/>
    <property type="evidence" value="ECO:0007669"/>
    <property type="project" value="InterPro"/>
</dbReference>
<feature type="transmembrane region" description="Helical" evidence="3">
    <location>
        <begin position="408"/>
        <end position="441"/>
    </location>
</feature>
<protein>
    <submittedName>
        <fullName evidence="4">Spore germination protein</fullName>
    </submittedName>
</protein>
<proteinExistence type="inferred from homology"/>
<feature type="transmembrane region" description="Helical" evidence="3">
    <location>
        <begin position="447"/>
        <end position="472"/>
    </location>
</feature>
<comment type="caution">
    <text evidence="4">The sequence shown here is derived from an EMBL/GenBank/DDBJ whole genome shotgun (WGS) entry which is preliminary data.</text>
</comment>
<dbReference type="InterPro" id="IPR050768">
    <property type="entry name" value="UPF0353/GerABKA_families"/>
</dbReference>
<dbReference type="AlphaFoldDB" id="A0A9W5XYH0"/>
<sequence length="538" mass="59877">MFKYIGRKLKSLLSNQENINFEDQGKTSEKVENNNKGGERISNKLEDNINNFKKVFGESLDIIYRLFSFGENGEFSAGLIYVEGLNENFVINETIMKVFMYDSRIANIKNMQANIDFIEKNMLSVAHAKRTSFKQEIIDACLSGETVFMLDGSEEALIIHSEAWESRGVEEAKTEAVVRGPREGFSENIATNMALIRRRIKSPNLVFESIRIGRQTRTSVCIAYLKDIADPKLIQEIKERLNKIKIDAILESGYIEQLIEDNPKSIFPTIGNSEKSDTAAAKILEGRACILVDGTPFVLTMPMLFVEAFQSAEDYYSRPYLASMIRMLRYMCFFISIFAPVTYVVLSTFHQELIPTTLLFTIAAGREGVPFPAVVEAGLMIVTFEILREAGVRLPRPVGQAVSIVGALVIGEAAVSAGLVGGLLVIVIALTAVSSFVIPVYTDVISILRIVFLILGGSLGIFGLGIGVLIVFAHAVSLKSFGVPYFSPLAPLVKDDMKDTLVRAPLWKMNKRPAAIGWKNIFRQDEDMKPDFNDKEEN</sequence>
<gene>
    <name evidence="4" type="primary">grka_1</name>
    <name evidence="4" type="ORF">CFOLD11_00800</name>
</gene>
<dbReference type="InterPro" id="IPR004995">
    <property type="entry name" value="Spore_Ger"/>
</dbReference>